<feature type="signal peptide" evidence="1">
    <location>
        <begin position="1"/>
        <end position="21"/>
    </location>
</feature>
<dbReference type="RefSeq" id="WP_321096546.1">
    <property type="nucleotide sequence ID" value="NZ_JAXHPE010000005.1"/>
</dbReference>
<keyword evidence="1" id="KW-0732">Signal</keyword>
<feature type="chain" id="PRO_5046315740" description="Lysozyme inhibitor LprI-like N-terminal domain-containing protein" evidence="1">
    <location>
        <begin position="22"/>
        <end position="114"/>
    </location>
</feature>
<gene>
    <name evidence="3" type="ORF">SKM48_09475</name>
</gene>
<accession>A0ABU5GKD9</accession>
<keyword evidence="4" id="KW-1185">Reference proteome</keyword>
<reference evidence="3 4" key="1">
    <citation type="journal article" date="2024" name="Syst. Appl. Microbiol.">
        <title>Evidence for the occurrence of Acinetobacter faecalis in cattle feces and its emended description.</title>
        <authorList>
            <person name="Kyselkova M."/>
            <person name="Xanthopoulou K."/>
            <person name="Shestivska V."/>
            <person name="Spanelova P."/>
            <person name="Maixnerova M."/>
            <person name="Higgins P.G."/>
            <person name="Nemec A."/>
        </authorList>
    </citation>
    <scope>NUCLEOTIDE SEQUENCE [LARGE SCALE GENOMIC DNA]</scope>
    <source>
        <strain evidence="3 4">ANC 7225</strain>
    </source>
</reference>
<name>A0ABU5GKD9_9GAMM</name>
<dbReference type="InterPro" id="IPR009739">
    <property type="entry name" value="LprI-like_N"/>
</dbReference>
<dbReference type="Pfam" id="PF07007">
    <property type="entry name" value="LprI"/>
    <property type="match status" value="1"/>
</dbReference>
<evidence type="ECO:0000259" key="2">
    <source>
        <dbReference type="Pfam" id="PF07007"/>
    </source>
</evidence>
<feature type="domain" description="Lysozyme inhibitor LprI-like N-terminal" evidence="2">
    <location>
        <begin position="26"/>
        <end position="100"/>
    </location>
</feature>
<evidence type="ECO:0000313" key="3">
    <source>
        <dbReference type="EMBL" id="MDY6550986.1"/>
    </source>
</evidence>
<dbReference type="Proteomes" id="UP001284094">
    <property type="component" value="Unassembled WGS sequence"/>
</dbReference>
<dbReference type="InterPro" id="IPR052755">
    <property type="entry name" value="Lysozyme_Inhibitor_LprI"/>
</dbReference>
<evidence type="ECO:0000256" key="1">
    <source>
        <dbReference type="SAM" id="SignalP"/>
    </source>
</evidence>
<dbReference type="PANTHER" id="PTHR37549:SF1">
    <property type="entry name" value="LIPOPROTEIN LPRI"/>
    <property type="match status" value="1"/>
</dbReference>
<protein>
    <recommendedName>
        <fullName evidence="2">Lysozyme inhibitor LprI-like N-terminal domain-containing protein</fullName>
    </recommendedName>
</protein>
<organism evidence="3 4">
    <name type="scientific">Acinetobacter faecalis</name>
    <dbReference type="NCBI Taxonomy" id="2665161"/>
    <lineage>
        <taxon>Bacteria</taxon>
        <taxon>Pseudomonadati</taxon>
        <taxon>Pseudomonadota</taxon>
        <taxon>Gammaproteobacteria</taxon>
        <taxon>Moraxellales</taxon>
        <taxon>Moraxellaceae</taxon>
        <taxon>Acinetobacter</taxon>
    </lineage>
</organism>
<dbReference type="PANTHER" id="PTHR37549">
    <property type="entry name" value="LIPOPROTEIN LPRI"/>
    <property type="match status" value="1"/>
</dbReference>
<evidence type="ECO:0000313" key="4">
    <source>
        <dbReference type="Proteomes" id="UP001284094"/>
    </source>
</evidence>
<sequence length="114" mass="13254">MKIFIQFLLMIMSFFLTQTYAASFDCNHAKTSTEHAICESLAVNDADVKMATTYKIVNKLVPMGTRSVIRDEQVKWLAMRDRCGKAEACLNEVYKMRQQQLDIYLQRIYQKGPF</sequence>
<proteinExistence type="predicted"/>
<comment type="caution">
    <text evidence="3">The sequence shown here is derived from an EMBL/GenBank/DDBJ whole genome shotgun (WGS) entry which is preliminary data.</text>
</comment>
<dbReference type="EMBL" id="JAXHPO010000043">
    <property type="protein sequence ID" value="MDY6550986.1"/>
    <property type="molecule type" value="Genomic_DNA"/>
</dbReference>
<dbReference type="Gene3D" id="1.20.1270.180">
    <property type="match status" value="1"/>
</dbReference>